<keyword evidence="1" id="KW-0802">TPR repeat</keyword>
<evidence type="ECO:0000256" key="1">
    <source>
        <dbReference type="PROSITE-ProRule" id="PRU00339"/>
    </source>
</evidence>
<feature type="repeat" description="TPR" evidence="1">
    <location>
        <begin position="240"/>
        <end position="273"/>
    </location>
</feature>
<sequence length="421" mass="46953">MSESYAEKMLNAIESGQLEEAKKAFAWALREDDDEILFNLAEQLYALGFLHQAQRTYLKLLQRYPAEDELRTALAEIAIDEGNNDEALAYLAQIKSDSPAYLQSLLVAADLYQTEEQFEVTEEKLQAAYQLAPTEPAVLFALGEYYYATGLFTPAIQYYFALIQAGVAEFARVDIAGRLGMAYAQSGKFDQALGYLKQVAPGYLTSDLRFQTGLTELNLGDLKAAIVTLKELIEDDDQYASAYPALAQAYLQENHVSQALKVAQEGLGVDEYNEQLFALAGDLAGRLGETTLVEKYLTKAHELDPDNLAITLKLSNYYLSQNDHEANLAVLTTVNKAAVDPQVEWNLAQSYQALEKFDAAAQAYENARPTYWENLTFLKQLLGFYQENGDQALLLDTLEHALTLAPDDPELTELEAQYQAF</sequence>
<evidence type="ECO:0000313" key="2">
    <source>
        <dbReference type="EMBL" id="KRL92492.1"/>
    </source>
</evidence>
<dbReference type="SUPFAM" id="SSF48452">
    <property type="entry name" value="TPR-like"/>
    <property type="match status" value="2"/>
</dbReference>
<dbReference type="Pfam" id="PF25058">
    <property type="entry name" value="ARM_TT21"/>
    <property type="match status" value="1"/>
</dbReference>
<reference evidence="2 3" key="1">
    <citation type="journal article" date="2015" name="Genome Announc.">
        <title>Expanding the biotechnology potential of lactobacilli through comparative genomics of 213 strains and associated genera.</title>
        <authorList>
            <person name="Sun Z."/>
            <person name="Harris H.M."/>
            <person name="McCann A."/>
            <person name="Guo C."/>
            <person name="Argimon S."/>
            <person name="Zhang W."/>
            <person name="Yang X."/>
            <person name="Jeffery I.B."/>
            <person name="Cooney J.C."/>
            <person name="Kagawa T.F."/>
            <person name="Liu W."/>
            <person name="Song Y."/>
            <person name="Salvetti E."/>
            <person name="Wrobel A."/>
            <person name="Rasinkangas P."/>
            <person name="Parkhill J."/>
            <person name="Rea M.C."/>
            <person name="O'Sullivan O."/>
            <person name="Ritari J."/>
            <person name="Douillard F.P."/>
            <person name="Paul Ross R."/>
            <person name="Yang R."/>
            <person name="Briner A.E."/>
            <person name="Felis G.E."/>
            <person name="de Vos W.M."/>
            <person name="Barrangou R."/>
            <person name="Klaenhammer T.R."/>
            <person name="Caufield P.W."/>
            <person name="Cui Y."/>
            <person name="Zhang H."/>
            <person name="O'Toole P.W."/>
        </authorList>
    </citation>
    <scope>NUCLEOTIDE SEQUENCE [LARGE SCALE GENOMIC DNA]</scope>
    <source>
        <strain evidence="2 3">DSM 15946</strain>
    </source>
</reference>
<dbReference type="InterPro" id="IPR011990">
    <property type="entry name" value="TPR-like_helical_dom_sf"/>
</dbReference>
<dbReference type="Proteomes" id="UP000050816">
    <property type="component" value="Unassembled WGS sequence"/>
</dbReference>
<dbReference type="AlphaFoldDB" id="A0A0R1UGG7"/>
<proteinExistence type="predicted"/>
<name>A0A0R1UGG7_9LACO</name>
<dbReference type="PROSITE" id="PS50005">
    <property type="entry name" value="TPR"/>
    <property type="match status" value="1"/>
</dbReference>
<gene>
    <name evidence="2" type="ORF">FC43_GL001939</name>
</gene>
<dbReference type="PATRIC" id="fig|1423760.3.peg.2028"/>
<dbReference type="PANTHER" id="PTHR23082:SF0">
    <property type="entry name" value="GENERAL TRANSCRIPTION FACTOR 3C POLYPEPTIDE 3"/>
    <property type="match status" value="1"/>
</dbReference>
<dbReference type="InterPro" id="IPR039340">
    <property type="entry name" value="Tfc4/TFIIIC-102/Sfc4"/>
</dbReference>
<dbReference type="SMART" id="SM00028">
    <property type="entry name" value="TPR"/>
    <property type="match status" value="7"/>
</dbReference>
<dbReference type="Gene3D" id="1.25.40.10">
    <property type="entry name" value="Tetratricopeptide repeat domain"/>
    <property type="match status" value="2"/>
</dbReference>
<organism evidence="2 3">
    <name type="scientific">Limosilactobacillus ingluviei DSM 15946</name>
    <dbReference type="NCBI Taxonomy" id="1423760"/>
    <lineage>
        <taxon>Bacteria</taxon>
        <taxon>Bacillati</taxon>
        <taxon>Bacillota</taxon>
        <taxon>Bacilli</taxon>
        <taxon>Lactobacillales</taxon>
        <taxon>Lactobacillaceae</taxon>
        <taxon>Limosilactobacillus</taxon>
    </lineage>
</organism>
<protein>
    <submittedName>
        <fullName evidence="2">TPR repeat-containing protein</fullName>
    </submittedName>
</protein>
<dbReference type="EMBL" id="AZFK01000004">
    <property type="protein sequence ID" value="KRL92492.1"/>
    <property type="molecule type" value="Genomic_DNA"/>
</dbReference>
<dbReference type="GO" id="GO:0000127">
    <property type="term" value="C:transcription factor TFIIIC complex"/>
    <property type="evidence" value="ECO:0007669"/>
    <property type="project" value="TreeGrafter"/>
</dbReference>
<comment type="caution">
    <text evidence="2">The sequence shown here is derived from an EMBL/GenBank/DDBJ whole genome shotgun (WGS) entry which is preliminary data.</text>
</comment>
<dbReference type="PANTHER" id="PTHR23082">
    <property type="entry name" value="TRANSCRIPTION INITIATION FACTOR IIIC TFIIIC , POLYPEPTIDE 3-RELATED"/>
    <property type="match status" value="1"/>
</dbReference>
<accession>A0A0R1UGG7</accession>
<dbReference type="InterPro" id="IPR019734">
    <property type="entry name" value="TPR_rpt"/>
</dbReference>
<dbReference type="GO" id="GO:0006383">
    <property type="term" value="P:transcription by RNA polymerase III"/>
    <property type="evidence" value="ECO:0007669"/>
    <property type="project" value="InterPro"/>
</dbReference>
<evidence type="ECO:0000313" key="3">
    <source>
        <dbReference type="Proteomes" id="UP000050816"/>
    </source>
</evidence>